<keyword evidence="2" id="KW-0442">Lipid degradation</keyword>
<feature type="compositionally biased region" description="Basic and acidic residues" evidence="4">
    <location>
        <begin position="833"/>
        <end position="856"/>
    </location>
</feature>
<evidence type="ECO:0000313" key="6">
    <source>
        <dbReference type="EMBL" id="CAE0717286.1"/>
    </source>
</evidence>
<proteinExistence type="predicted"/>
<dbReference type="Pfam" id="PF01734">
    <property type="entry name" value="Patatin"/>
    <property type="match status" value="1"/>
</dbReference>
<gene>
    <name evidence="6" type="ORF">PAUS00366_LOCUS10038</name>
    <name evidence="7" type="ORF">PAUS00366_LOCUS10039</name>
</gene>
<feature type="compositionally biased region" description="Polar residues" evidence="4">
    <location>
        <begin position="765"/>
        <end position="778"/>
    </location>
</feature>
<protein>
    <recommendedName>
        <fullName evidence="5">PNPLA domain-containing protein</fullName>
    </recommendedName>
</protein>
<feature type="region of interest" description="Disordered" evidence="4">
    <location>
        <begin position="155"/>
        <end position="178"/>
    </location>
</feature>
<dbReference type="SUPFAM" id="SSF52151">
    <property type="entry name" value="FabD/lysophospholipase-like"/>
    <property type="match status" value="1"/>
</dbReference>
<dbReference type="Gene3D" id="3.40.1090.10">
    <property type="entry name" value="Cytosolic phospholipase A2 catalytic domain"/>
    <property type="match status" value="1"/>
</dbReference>
<feature type="region of interest" description="Disordered" evidence="4">
    <location>
        <begin position="410"/>
        <end position="429"/>
    </location>
</feature>
<evidence type="ECO:0000256" key="1">
    <source>
        <dbReference type="ARBA" id="ARBA00022801"/>
    </source>
</evidence>
<feature type="region of interest" description="Disordered" evidence="4">
    <location>
        <begin position="754"/>
        <end position="856"/>
    </location>
</feature>
<dbReference type="GO" id="GO:0052689">
    <property type="term" value="F:carboxylic ester hydrolase activity"/>
    <property type="evidence" value="ECO:0007669"/>
    <property type="project" value="UniProtKB-ARBA"/>
</dbReference>
<dbReference type="InterPro" id="IPR050301">
    <property type="entry name" value="NTE"/>
</dbReference>
<feature type="compositionally biased region" description="Basic residues" evidence="4">
    <location>
        <begin position="415"/>
        <end position="428"/>
    </location>
</feature>
<feature type="domain" description="PNPLA" evidence="5">
    <location>
        <begin position="327"/>
        <end position="560"/>
    </location>
</feature>
<dbReference type="PANTHER" id="PTHR14226:SF64">
    <property type="entry name" value="PNPLA DOMAIN-CONTAINING PROTEIN"/>
    <property type="match status" value="1"/>
</dbReference>
<keyword evidence="1" id="KW-0378">Hydrolase</keyword>
<keyword evidence="3" id="KW-0443">Lipid metabolism</keyword>
<evidence type="ECO:0000256" key="4">
    <source>
        <dbReference type="SAM" id="MobiDB-lite"/>
    </source>
</evidence>
<organism evidence="6">
    <name type="scientific">Pseudo-nitzschia australis</name>
    <dbReference type="NCBI Taxonomy" id="44445"/>
    <lineage>
        <taxon>Eukaryota</taxon>
        <taxon>Sar</taxon>
        <taxon>Stramenopiles</taxon>
        <taxon>Ochrophyta</taxon>
        <taxon>Bacillariophyta</taxon>
        <taxon>Bacillariophyceae</taxon>
        <taxon>Bacillariophycidae</taxon>
        <taxon>Bacillariales</taxon>
        <taxon>Bacillariaceae</taxon>
        <taxon>Pseudo-nitzschia</taxon>
    </lineage>
</organism>
<evidence type="ECO:0000259" key="5">
    <source>
        <dbReference type="Pfam" id="PF01734"/>
    </source>
</evidence>
<evidence type="ECO:0000256" key="2">
    <source>
        <dbReference type="ARBA" id="ARBA00022963"/>
    </source>
</evidence>
<dbReference type="GO" id="GO:0016042">
    <property type="term" value="P:lipid catabolic process"/>
    <property type="evidence" value="ECO:0007669"/>
    <property type="project" value="UniProtKB-KW"/>
</dbReference>
<feature type="region of interest" description="Disordered" evidence="4">
    <location>
        <begin position="1"/>
        <end position="22"/>
    </location>
</feature>
<dbReference type="PANTHER" id="PTHR14226">
    <property type="entry name" value="NEUROPATHY TARGET ESTERASE/SWISS CHEESE D.MELANOGASTER"/>
    <property type="match status" value="1"/>
</dbReference>
<dbReference type="EMBL" id="HBIX01013589">
    <property type="protein sequence ID" value="CAE0717287.1"/>
    <property type="molecule type" value="Transcribed_RNA"/>
</dbReference>
<name>A0A6U9YZ04_9STRA</name>
<sequence length="888" mass="98827">MPRLDNNHAMLSSTDPYNNKRDMETRRKVAAITMSSSKLSPIIAAASSRVWCFWLGFYLWSLAFVSAFRPGPFTFSSNNYEYHHPFSTRIASKTTTTTAAFLAPLSSAPHSFSPTSSSTVVMETIPSGRKRKKFQQVRKRLFSRTRRGYRNDGVIDEGVVMEPQAESQSDNEHELGDDLNNDLRKAEIGARIRAITEEHQRPQQKSTKKRERYVPYFASLTRKKKKNKPEPILIETVDELRHAILDQQLSLCETVIVERKTKNEHYEQQQHLDDSETTKKAAIATAAVVPPPPVLDHAVRDLIQERFINGTTPGQRLLEDTATLAIAIEGGGMRGCVSAGMVAAITALGLSDTIDSIYGSSAGSVVGAYMVSRQVCLDVYVDILPASKKLFVCKKRMATNLASLGLGQMLGKSGKSSKSKSISKKKNGKKEIDFVSSPTLSVSPPPTPPLSSSPRTNLRERLIATQPGMNISFVLDGIMGNDHGLRPLDVETFRKNNERQKLRVVSSCVDPESGKLLSKCFGHNDFFCAEESLIRVDHEREGIFACLQASMTVPGATGPPVNLVRRNDPSSNPLPCFDAFCFEPIPYRSAVEEGATHVLVLASRPEDYMPKTKPGIYETGVAPLYFNSHGQKGVAEYFEKGGQQYVYAEDLMLLQEARLKGSEGILVPPPEILYGVPRTNEMAESIRDREKCWKKAHLFPLRVPKGYKELDVLEQDRDAVLEAIRDGFMTSFDSLKDIVGLEDLEGTEVAKLIFPSSSGDEDQNLETSNHGGKASSLSPREEEILRTKLHVPGEPIPKSRLVTNEKSMEPSAGTVPRRRRIFRRSGGGLFGHGKHDETDENEHHYQQEQHQQRRWHEEDFTASTLLQCLPGFQGGKYGHLAKGLIEQQ</sequence>
<dbReference type="InterPro" id="IPR002641">
    <property type="entry name" value="PNPLA_dom"/>
</dbReference>
<feature type="region of interest" description="Disordered" evidence="4">
    <location>
        <begin position="434"/>
        <end position="456"/>
    </location>
</feature>
<evidence type="ECO:0000313" key="7">
    <source>
        <dbReference type="EMBL" id="CAE0717287.1"/>
    </source>
</evidence>
<dbReference type="GO" id="GO:0016298">
    <property type="term" value="F:lipase activity"/>
    <property type="evidence" value="ECO:0007669"/>
    <property type="project" value="UniProtKB-ARBA"/>
</dbReference>
<dbReference type="AlphaFoldDB" id="A0A6U9YZ04"/>
<accession>A0A6U9YZ04</accession>
<evidence type="ECO:0000256" key="3">
    <source>
        <dbReference type="ARBA" id="ARBA00023098"/>
    </source>
</evidence>
<reference evidence="6" key="1">
    <citation type="submission" date="2021-01" db="EMBL/GenBank/DDBJ databases">
        <authorList>
            <person name="Corre E."/>
            <person name="Pelletier E."/>
            <person name="Niang G."/>
            <person name="Scheremetjew M."/>
            <person name="Finn R."/>
            <person name="Kale V."/>
            <person name="Holt S."/>
            <person name="Cochrane G."/>
            <person name="Meng A."/>
            <person name="Brown T."/>
            <person name="Cohen L."/>
        </authorList>
    </citation>
    <scope>NUCLEOTIDE SEQUENCE</scope>
    <source>
        <strain evidence="6">10249 10 AB</strain>
    </source>
</reference>
<dbReference type="InterPro" id="IPR016035">
    <property type="entry name" value="Acyl_Trfase/lysoPLipase"/>
</dbReference>
<dbReference type="EMBL" id="HBIX01013588">
    <property type="protein sequence ID" value="CAE0717286.1"/>
    <property type="molecule type" value="Transcribed_RNA"/>
</dbReference>